<dbReference type="SMART" id="SM00342">
    <property type="entry name" value="HTH_ARAC"/>
    <property type="match status" value="1"/>
</dbReference>
<dbReference type="GO" id="GO:0000155">
    <property type="term" value="F:phosphorelay sensor kinase activity"/>
    <property type="evidence" value="ECO:0007669"/>
    <property type="project" value="InterPro"/>
</dbReference>
<dbReference type="InterPro" id="IPR011006">
    <property type="entry name" value="CheY-like_superfamily"/>
</dbReference>
<gene>
    <name evidence="14" type="ORF">ESW18_17815</name>
    <name evidence="13" type="ORF">LV84_03519</name>
</gene>
<dbReference type="InterPro" id="IPR011110">
    <property type="entry name" value="Reg_prop"/>
</dbReference>
<feature type="chain" id="PRO_5016067974" description="histidine kinase" evidence="9">
    <location>
        <begin position="32"/>
        <end position="1414"/>
    </location>
</feature>
<reference evidence="14 16" key="2">
    <citation type="submission" date="2019-08" db="EMBL/GenBank/DDBJ databases">
        <title>Genome of Algoriphagus ratkowskyi IC026.</title>
        <authorList>
            <person name="Bowman J.P."/>
        </authorList>
    </citation>
    <scope>NUCLEOTIDE SEQUENCE [LARGE SCALE GENOMIC DNA]</scope>
    <source>
        <strain evidence="14 16">IC026</strain>
    </source>
</reference>
<comment type="caution">
    <text evidence="13">The sequence shown here is derived from an EMBL/GenBank/DDBJ whole genome shotgun (WGS) entry which is preliminary data.</text>
</comment>
<keyword evidence="4" id="KW-0805">Transcription regulation</keyword>
<dbReference type="InterPro" id="IPR003594">
    <property type="entry name" value="HATPase_dom"/>
</dbReference>
<dbReference type="InterPro" id="IPR004358">
    <property type="entry name" value="Sig_transdc_His_kin-like_C"/>
</dbReference>
<dbReference type="SMART" id="SM00388">
    <property type="entry name" value="HisKA"/>
    <property type="match status" value="1"/>
</dbReference>
<keyword evidence="16" id="KW-1185">Reference proteome</keyword>
<evidence type="ECO:0000259" key="10">
    <source>
        <dbReference type="PROSITE" id="PS01124"/>
    </source>
</evidence>
<dbReference type="Gene3D" id="2.60.40.10">
    <property type="entry name" value="Immunoglobulins"/>
    <property type="match status" value="1"/>
</dbReference>
<dbReference type="InterPro" id="IPR011123">
    <property type="entry name" value="Y_Y_Y"/>
</dbReference>
<dbReference type="Pfam" id="PF00512">
    <property type="entry name" value="HisKA"/>
    <property type="match status" value="1"/>
</dbReference>
<dbReference type="InterPro" id="IPR003661">
    <property type="entry name" value="HisK_dim/P_dom"/>
</dbReference>
<keyword evidence="9" id="KW-0732">Signal</keyword>
<dbReference type="CDD" id="cd17574">
    <property type="entry name" value="REC_OmpR"/>
    <property type="match status" value="1"/>
</dbReference>
<evidence type="ECO:0000256" key="4">
    <source>
        <dbReference type="ARBA" id="ARBA00023015"/>
    </source>
</evidence>
<dbReference type="PROSITE" id="PS50109">
    <property type="entry name" value="HIS_KIN"/>
    <property type="match status" value="1"/>
</dbReference>
<evidence type="ECO:0000259" key="12">
    <source>
        <dbReference type="PROSITE" id="PS50110"/>
    </source>
</evidence>
<proteinExistence type="predicted"/>
<feature type="domain" description="HTH araC/xylS-type" evidence="10">
    <location>
        <begin position="1313"/>
        <end position="1412"/>
    </location>
</feature>
<dbReference type="Gene3D" id="3.40.50.2300">
    <property type="match status" value="1"/>
</dbReference>
<organism evidence="13 15">
    <name type="scientific">Algoriphagus ratkowskyi</name>
    <dbReference type="NCBI Taxonomy" id="57028"/>
    <lineage>
        <taxon>Bacteria</taxon>
        <taxon>Pseudomonadati</taxon>
        <taxon>Bacteroidota</taxon>
        <taxon>Cytophagia</taxon>
        <taxon>Cytophagales</taxon>
        <taxon>Cyclobacteriaceae</taxon>
        <taxon>Algoriphagus</taxon>
    </lineage>
</organism>
<dbReference type="CDD" id="cd00075">
    <property type="entry name" value="HATPase"/>
    <property type="match status" value="1"/>
</dbReference>
<dbReference type="SUPFAM" id="SSF46689">
    <property type="entry name" value="Homeodomain-like"/>
    <property type="match status" value="1"/>
</dbReference>
<dbReference type="Pfam" id="PF02518">
    <property type="entry name" value="HATPase_c"/>
    <property type="match status" value="1"/>
</dbReference>
<dbReference type="Gene3D" id="2.130.10.10">
    <property type="entry name" value="YVTN repeat-like/Quinoprotein amine dehydrogenase"/>
    <property type="match status" value="3"/>
</dbReference>
<dbReference type="InterPro" id="IPR001789">
    <property type="entry name" value="Sig_transdc_resp-reg_receiver"/>
</dbReference>
<dbReference type="InterPro" id="IPR015943">
    <property type="entry name" value="WD40/YVTN_repeat-like_dom_sf"/>
</dbReference>
<dbReference type="CDD" id="cd00082">
    <property type="entry name" value="HisKA"/>
    <property type="match status" value="1"/>
</dbReference>
<evidence type="ECO:0000256" key="2">
    <source>
        <dbReference type="ARBA" id="ARBA00012438"/>
    </source>
</evidence>
<dbReference type="EC" id="2.7.13.3" evidence="2"/>
<keyword evidence="13" id="KW-0418">Kinase</keyword>
<evidence type="ECO:0000256" key="3">
    <source>
        <dbReference type="ARBA" id="ARBA00022553"/>
    </source>
</evidence>
<dbReference type="PROSITE" id="PS00041">
    <property type="entry name" value="HTH_ARAC_FAMILY_1"/>
    <property type="match status" value="1"/>
</dbReference>
<sequence length="1414" mass="159391">MGLTKTCRKFLPLIFLLVLKAFFLCPTESYARQNDSISVNYKFSHFSSKNGLPQNSVLAIFQDEKGYLWMGTDNGLAKFDGFQFQTFLHNPSDSNSISSNVIRAIIADRHGHLWVGTEGGGVSIFDPQTDKFYSYSGAKGAGTKITSTKISSIILDQSGNIWIGTLGEGLYKVSSPKLDFKTLPNYIDNLTIEHFDKGNSSLKDDKIWTVYQGKSGQLYVGTLDGGGYYFNSENNKFLPIQLGSTAQNITSVKSFYEDTSGKLWLGTEKNGLWVSPTKENNFRYIDLATSTTPHGQFNLNITSIRAVGNNQIWVGTLGSGLYVLSTDGKVLSHFEDNPSDPYSLTGNSVYTTFQDRNNNIWLGMYSGEGLNKVNPTQQQFEHYRYDPIQNVGLASKMVKTILKDIKGNLWVGLFNGGVNILPAGSEKFEYFYTAPFGKLSYIHVQTIIQTRDEKIWVGTDGGGINVVTIETEEVNYIKTEPGNSESLSKNEVWALAEDSKGMIWVGMANGGGLNRLDRSSGKVKRYDSYPNAPSFDDIRTLLIDSKDNLWIGTYGGGLNKMNISTEDFEIFRNDPTNPNTLSNDIITSLLEDKNGNIWIGTSGGGLNRLNPRTSEINSMTVKDGLSSDNIKAILEDNSGQLWISTINGLSSLDIASGTFRNYTEEDGLQSNEFNLGSAFKDEHGKLYFGGTNGFNAFYPDKITPDPIPTQPVFTKLRVFNQEIHPGARLDNKVILNKNISYTKEIEFEYSQNNFEIEFSSLEFLGQNQIDFSYQLEGYDTDWINTTSARRFATYTNLPHGKYLFKVKALHENSLDSSPIAELHITILAPWHLTNWAFLLYAVLLLIVVYVYQKFIIWRIKLRNDLRFERLEKGKQEEINQLKLSFFTNISHELRTPLMLLNSPLEKLSLRQDLPDTVQKQLHSIHSNAKRLLRLINQLLDFRKQETGNLELQVEEVTIQPFLQQIFEAFEALAMDKKIKFQMKFDKNTPEKVWIDREQIQKVMFNLIYNAFKFTPEDGTITVLLESSDFIPPGKKESKPGILINVIDNGIGIPKENLAHVYESFYQIKREGQVYEAGTGIGLALSKSLVDLHFGVLDVSSENGLTTFNVYLQLGSSHFDEKNIHTSPQVEQVKELDLSLEDLKNPSSQPIQSKVYPINRPEMSDRKILVVEDNPELLELIMSNLEETFTVITATNGKEALLLIAEENPDLVISDVMMPEMDGIELCSKIKENINTSHLLVILLTAKSSHIHQLEGYESGADDYLVKPFQLDLLSLKVKNLLFTRSKFQSQFVQTPNLEPSRASYTSSDQKFLEAAMQTVEKNIDNTDFSVNDFVKELGLSRTLIFEKFKALSGLTPNDFIQTVRLKRAAQLMIDSDLKVAEISYSVGFSNPKYFSKCFLKQFGKTPSAYKKEVK</sequence>
<evidence type="ECO:0000256" key="6">
    <source>
        <dbReference type="ARBA" id="ARBA00023163"/>
    </source>
</evidence>
<dbReference type="PROSITE" id="PS50110">
    <property type="entry name" value="RESPONSE_REGULATORY"/>
    <property type="match status" value="1"/>
</dbReference>
<dbReference type="Pfam" id="PF07494">
    <property type="entry name" value="Reg_prop"/>
    <property type="match status" value="8"/>
</dbReference>
<dbReference type="InterPro" id="IPR036890">
    <property type="entry name" value="HATPase_C_sf"/>
</dbReference>
<comment type="catalytic activity">
    <reaction evidence="1">
        <text>ATP + protein L-histidine = ADP + protein N-phospho-L-histidine.</text>
        <dbReference type="EC" id="2.7.13.3"/>
    </reaction>
</comment>
<dbReference type="SMART" id="SM00387">
    <property type="entry name" value="HATPase_c"/>
    <property type="match status" value="1"/>
</dbReference>
<dbReference type="SUPFAM" id="SSF63829">
    <property type="entry name" value="Calcium-dependent phosphotriesterase"/>
    <property type="match status" value="4"/>
</dbReference>
<dbReference type="Proteomes" id="UP000249115">
    <property type="component" value="Unassembled WGS sequence"/>
</dbReference>
<dbReference type="InterPro" id="IPR009057">
    <property type="entry name" value="Homeodomain-like_sf"/>
</dbReference>
<dbReference type="Gene3D" id="1.10.287.130">
    <property type="match status" value="1"/>
</dbReference>
<dbReference type="InterPro" id="IPR018062">
    <property type="entry name" value="HTH_AraC-typ_CS"/>
</dbReference>
<dbReference type="PANTHER" id="PTHR43547:SF2">
    <property type="entry name" value="HYBRID SIGNAL TRANSDUCTION HISTIDINE KINASE C"/>
    <property type="match status" value="1"/>
</dbReference>
<keyword evidence="8" id="KW-0812">Transmembrane</keyword>
<evidence type="ECO:0000256" key="8">
    <source>
        <dbReference type="SAM" id="Phobius"/>
    </source>
</evidence>
<dbReference type="Proteomes" id="UP000321927">
    <property type="component" value="Unassembled WGS sequence"/>
</dbReference>
<dbReference type="GO" id="GO:0043565">
    <property type="term" value="F:sequence-specific DNA binding"/>
    <property type="evidence" value="ECO:0007669"/>
    <property type="project" value="InterPro"/>
</dbReference>
<evidence type="ECO:0000313" key="15">
    <source>
        <dbReference type="Proteomes" id="UP000249115"/>
    </source>
</evidence>
<evidence type="ECO:0000256" key="9">
    <source>
        <dbReference type="SAM" id="SignalP"/>
    </source>
</evidence>
<dbReference type="Pfam" id="PF07495">
    <property type="entry name" value="Y_Y_Y"/>
    <property type="match status" value="1"/>
</dbReference>
<feature type="modified residue" description="4-aspartylphosphate" evidence="7">
    <location>
        <position position="1214"/>
    </location>
</feature>
<dbReference type="EMBL" id="VORV01000015">
    <property type="protein sequence ID" value="TXD76126.1"/>
    <property type="molecule type" value="Genomic_DNA"/>
</dbReference>
<dbReference type="EMBL" id="QKZU01000016">
    <property type="protein sequence ID" value="PZX52110.1"/>
    <property type="molecule type" value="Genomic_DNA"/>
</dbReference>
<keyword evidence="8" id="KW-1133">Transmembrane helix</keyword>
<dbReference type="Gene3D" id="3.30.565.10">
    <property type="entry name" value="Histidine kinase-like ATPase, C-terminal domain"/>
    <property type="match status" value="1"/>
</dbReference>
<keyword evidence="8" id="KW-0472">Membrane</keyword>
<keyword evidence="5" id="KW-0238">DNA-binding</keyword>
<dbReference type="PROSITE" id="PS01124">
    <property type="entry name" value="HTH_ARAC_FAMILY_2"/>
    <property type="match status" value="1"/>
</dbReference>
<dbReference type="OrthoDB" id="9806995at2"/>
<feature type="signal peptide" evidence="9">
    <location>
        <begin position="1"/>
        <end position="31"/>
    </location>
</feature>
<dbReference type="SUPFAM" id="SSF47384">
    <property type="entry name" value="Homodimeric domain of signal transducing histidine kinase"/>
    <property type="match status" value="1"/>
</dbReference>
<reference evidence="13 15" key="1">
    <citation type="submission" date="2018-06" db="EMBL/GenBank/DDBJ databases">
        <title>Genomic Encyclopedia of Archaeal and Bacterial Type Strains, Phase II (KMG-II): from individual species to whole genera.</title>
        <authorList>
            <person name="Goeker M."/>
        </authorList>
    </citation>
    <scope>NUCLEOTIDE SEQUENCE [LARGE SCALE GENOMIC DNA]</scope>
    <source>
        <strain evidence="13 15">DSM 22686</strain>
    </source>
</reference>
<dbReference type="InterPro" id="IPR036097">
    <property type="entry name" value="HisK_dim/P_sf"/>
</dbReference>
<dbReference type="InterPro" id="IPR018060">
    <property type="entry name" value="HTH_AraC"/>
</dbReference>
<evidence type="ECO:0000256" key="5">
    <source>
        <dbReference type="ARBA" id="ARBA00023125"/>
    </source>
</evidence>
<dbReference type="Pfam" id="PF00072">
    <property type="entry name" value="Response_reg"/>
    <property type="match status" value="1"/>
</dbReference>
<accession>A0A2W7R1J4</accession>
<evidence type="ECO:0000313" key="16">
    <source>
        <dbReference type="Proteomes" id="UP000321927"/>
    </source>
</evidence>
<feature type="domain" description="Response regulatory" evidence="12">
    <location>
        <begin position="1166"/>
        <end position="1281"/>
    </location>
</feature>
<dbReference type="Gene3D" id="1.10.10.60">
    <property type="entry name" value="Homeodomain-like"/>
    <property type="match status" value="1"/>
</dbReference>
<dbReference type="FunFam" id="1.10.287.130:FF:000045">
    <property type="entry name" value="Two-component system sensor histidine kinase/response regulator"/>
    <property type="match status" value="1"/>
</dbReference>
<dbReference type="SUPFAM" id="SSF52172">
    <property type="entry name" value="CheY-like"/>
    <property type="match status" value="1"/>
</dbReference>
<feature type="transmembrane region" description="Helical" evidence="8">
    <location>
        <begin position="832"/>
        <end position="851"/>
    </location>
</feature>
<keyword evidence="6" id="KW-0804">Transcription</keyword>
<feature type="domain" description="Histidine kinase" evidence="11">
    <location>
        <begin position="888"/>
        <end position="1115"/>
    </location>
</feature>
<name>A0A2W7R1J4_9BACT</name>
<protein>
    <recommendedName>
        <fullName evidence="2">histidine kinase</fullName>
        <ecNumber evidence="2">2.7.13.3</ecNumber>
    </recommendedName>
</protein>
<evidence type="ECO:0000256" key="1">
    <source>
        <dbReference type="ARBA" id="ARBA00000085"/>
    </source>
</evidence>
<dbReference type="GO" id="GO:0003700">
    <property type="term" value="F:DNA-binding transcription factor activity"/>
    <property type="evidence" value="ECO:0007669"/>
    <property type="project" value="InterPro"/>
</dbReference>
<dbReference type="InterPro" id="IPR013783">
    <property type="entry name" value="Ig-like_fold"/>
</dbReference>
<dbReference type="InterPro" id="IPR005467">
    <property type="entry name" value="His_kinase_dom"/>
</dbReference>
<evidence type="ECO:0000313" key="13">
    <source>
        <dbReference type="EMBL" id="PZX52110.1"/>
    </source>
</evidence>
<evidence type="ECO:0000256" key="7">
    <source>
        <dbReference type="PROSITE-ProRule" id="PRU00169"/>
    </source>
</evidence>
<dbReference type="SUPFAM" id="SSF55874">
    <property type="entry name" value="ATPase domain of HSP90 chaperone/DNA topoisomerase II/histidine kinase"/>
    <property type="match status" value="1"/>
</dbReference>
<evidence type="ECO:0000259" key="11">
    <source>
        <dbReference type="PROSITE" id="PS50109"/>
    </source>
</evidence>
<evidence type="ECO:0000313" key="14">
    <source>
        <dbReference type="EMBL" id="TXD76126.1"/>
    </source>
</evidence>
<dbReference type="PANTHER" id="PTHR43547">
    <property type="entry name" value="TWO-COMPONENT HISTIDINE KINASE"/>
    <property type="match status" value="1"/>
</dbReference>
<dbReference type="RefSeq" id="WP_086502807.1">
    <property type="nucleotide sequence ID" value="NZ_MSSV01000020.1"/>
</dbReference>
<dbReference type="Pfam" id="PF12833">
    <property type="entry name" value="HTH_18"/>
    <property type="match status" value="1"/>
</dbReference>
<keyword evidence="3 7" id="KW-0597">Phosphoprotein</keyword>
<dbReference type="PRINTS" id="PR00344">
    <property type="entry name" value="BCTRLSENSOR"/>
</dbReference>
<keyword evidence="13" id="KW-0808">Transferase</keyword>
<dbReference type="SMART" id="SM00448">
    <property type="entry name" value="REC"/>
    <property type="match status" value="1"/>
</dbReference>
<dbReference type="FunFam" id="2.60.40.10:FF:000791">
    <property type="entry name" value="Two-component system sensor histidine kinase/response regulator"/>
    <property type="match status" value="1"/>
</dbReference>